<dbReference type="Pfam" id="PF12081">
    <property type="entry name" value="GldM_1st"/>
    <property type="match status" value="1"/>
</dbReference>
<protein>
    <submittedName>
        <fullName evidence="6">Gliding motility protein GldM</fullName>
    </submittedName>
</protein>
<evidence type="ECO:0000259" key="2">
    <source>
        <dbReference type="Pfam" id="PF12080"/>
    </source>
</evidence>
<dbReference type="InterPro" id="IPR048405">
    <property type="entry name" value="GldM_Ig-like-1"/>
</dbReference>
<evidence type="ECO:0000259" key="4">
    <source>
        <dbReference type="Pfam" id="PF21601"/>
    </source>
</evidence>
<dbReference type="NCBIfam" id="TIGR03517">
    <property type="entry name" value="GldM_gliding"/>
    <property type="match status" value="1"/>
</dbReference>
<dbReference type="Pfam" id="PF21602">
    <property type="entry name" value="GldM_3rd"/>
    <property type="match status" value="1"/>
</dbReference>
<dbReference type="AlphaFoldDB" id="A0A3P1B314"/>
<comment type="caution">
    <text evidence="6">The sequence shown here is derived from an EMBL/GenBank/DDBJ whole genome shotgun (WGS) entry which is preliminary data.</text>
</comment>
<keyword evidence="1" id="KW-0812">Transmembrane</keyword>
<gene>
    <name evidence="6" type="primary">gldM</name>
    <name evidence="6" type="ORF">EG242_05780</name>
</gene>
<dbReference type="EMBL" id="RQTJ01000009">
    <property type="protein sequence ID" value="RRA95364.1"/>
    <property type="molecule type" value="Genomic_DNA"/>
</dbReference>
<feature type="domain" description="Gliding motility-associated protein GldM second immunoglobulin-like" evidence="5">
    <location>
        <begin position="334"/>
        <end position="415"/>
    </location>
</feature>
<dbReference type="Proteomes" id="UP000268372">
    <property type="component" value="Unassembled WGS sequence"/>
</dbReference>
<dbReference type="Pfam" id="PF12080">
    <property type="entry name" value="GldM_4th"/>
    <property type="match status" value="1"/>
</dbReference>
<name>A0A3P1B314_9FLAO</name>
<evidence type="ECO:0000313" key="6">
    <source>
        <dbReference type="EMBL" id="RRA95364.1"/>
    </source>
</evidence>
<keyword evidence="1" id="KW-1133">Transmembrane helix</keyword>
<dbReference type="RefSeq" id="WP_124898952.1">
    <property type="nucleotide sequence ID" value="NZ_RQTJ01000009.1"/>
</dbReference>
<proteinExistence type="predicted"/>
<evidence type="ECO:0000259" key="5">
    <source>
        <dbReference type="Pfam" id="PF21602"/>
    </source>
</evidence>
<evidence type="ECO:0000313" key="7">
    <source>
        <dbReference type="Proteomes" id="UP000268372"/>
    </source>
</evidence>
<dbReference type="InterPro" id="IPR022720">
    <property type="entry name" value="Motility-assoc_prot_GldM_N"/>
</dbReference>
<reference evidence="6 7" key="1">
    <citation type="submission" date="2018-11" db="EMBL/GenBank/DDBJ databases">
        <title>Flavobacterium sp. nov., YIM 102796 draft genome.</title>
        <authorList>
            <person name="Li G."/>
            <person name="Jiang Y."/>
        </authorList>
    </citation>
    <scope>NUCLEOTIDE SEQUENCE [LARGE SCALE GENOMIC DNA]</scope>
    <source>
        <strain evidence="6 7">YIM 102796</strain>
    </source>
</reference>
<evidence type="ECO:0000259" key="3">
    <source>
        <dbReference type="Pfam" id="PF12081"/>
    </source>
</evidence>
<dbReference type="Pfam" id="PF21601">
    <property type="entry name" value="GldM_2nd"/>
    <property type="match status" value="1"/>
</dbReference>
<feature type="domain" description="Gliding motility-associated protein GldM C-terminal" evidence="2">
    <location>
        <begin position="418"/>
        <end position="511"/>
    </location>
</feature>
<dbReference type="OrthoDB" id="1490890at2"/>
<feature type="transmembrane region" description="Helical" evidence="1">
    <location>
        <begin position="12"/>
        <end position="29"/>
    </location>
</feature>
<accession>A0A3P1B314</accession>
<feature type="domain" description="Gliding motility-associated protein GldM first immunoglobulin-like" evidence="4">
    <location>
        <begin position="230"/>
        <end position="329"/>
    </location>
</feature>
<sequence>MAGGKLTPRQKMINLMYLVFIAMMALNMSKEVLTAFGLMNEKFEEANQVMTDGTNKVLFDGLAMKASDEPEKYGQPFEMAKKVQALSNEFYSYIGSLKGDATKGFVNDPVTNKLPYEQMDKGQEIDYGWFEKDGLSAKGQEIVGRFEKFRKDFKDIVSDDTKYGFLQKNIDKKFATNPVKNKDGKDIPYLDYHFKGYPAVSSLAYLSSLQNDVRQLENEAYNLFLGNSLKQAASMKNYQAMVIPDKAVYYQGEPIKYKVVLGRYDTSTVPSSVVVNGATIPQSRIKAGQVEGTSVASGLGEHKFTGKFTFLEDGKPVVVDILNSNYMVVSRPSSATISADKMNVVYIGLDNPISITVEGITSDKVSASATNGSLKRVGNGKFMFTPTAGKEAVITATGTMPDGKAISSKQVFRIKALPRPRGYVRGEPNAKGPASNLAQVSVSSKFEDFDFDVNLRVTQFTIVFPGVGSEVINGTTLSESAKTKANRLRPGDVVRITNIKTKLEGAASNVIVKDPTDATFTIQ</sequence>
<dbReference type="InterPro" id="IPR019859">
    <property type="entry name" value="Motility-assoc_prot_GldM"/>
</dbReference>
<dbReference type="InterPro" id="IPR048406">
    <property type="entry name" value="GldM_Ig-like-2"/>
</dbReference>
<keyword evidence="1" id="KW-0472">Membrane</keyword>
<evidence type="ECO:0000256" key="1">
    <source>
        <dbReference type="SAM" id="Phobius"/>
    </source>
</evidence>
<keyword evidence="7" id="KW-1185">Reference proteome</keyword>
<feature type="domain" description="Gliding motility-associated protein GldM N-terminal" evidence="3">
    <location>
        <begin position="31"/>
        <end position="226"/>
    </location>
</feature>
<dbReference type="InterPro" id="IPR022719">
    <property type="entry name" value="Motility-assoc_prot_GldM_C"/>
</dbReference>
<organism evidence="6 7">
    <name type="scientific">Paenimyroides viscosum</name>
    <dbReference type="NCBI Taxonomy" id="2488729"/>
    <lineage>
        <taxon>Bacteria</taxon>
        <taxon>Pseudomonadati</taxon>
        <taxon>Bacteroidota</taxon>
        <taxon>Flavobacteriia</taxon>
        <taxon>Flavobacteriales</taxon>
        <taxon>Flavobacteriaceae</taxon>
        <taxon>Paenimyroides</taxon>
    </lineage>
</organism>